<proteinExistence type="predicted"/>
<keyword evidence="3" id="KW-1185">Reference proteome</keyword>
<dbReference type="AlphaFoldDB" id="A0A4R4QAH0"/>
<evidence type="ECO:0000256" key="1">
    <source>
        <dbReference type="SAM" id="MobiDB-lite"/>
    </source>
</evidence>
<dbReference type="OrthoDB" id="4563074at2"/>
<dbReference type="Proteomes" id="UP000295075">
    <property type="component" value="Unassembled WGS sequence"/>
</dbReference>
<dbReference type="EMBL" id="SMKA01000023">
    <property type="protein sequence ID" value="TDC32386.1"/>
    <property type="molecule type" value="Genomic_DNA"/>
</dbReference>
<protein>
    <submittedName>
        <fullName evidence="2">Uncharacterized protein</fullName>
    </submittedName>
</protein>
<sequence>MGDEPTHLDDIRTGDGRPWSRERAEELIATLNEVEMEFGPSEHGWRYGGGRDLDRLIEKARESTSDSLAP</sequence>
<evidence type="ECO:0000313" key="3">
    <source>
        <dbReference type="Proteomes" id="UP000295075"/>
    </source>
</evidence>
<dbReference type="RefSeq" id="WP_132404533.1">
    <property type="nucleotide sequence ID" value="NZ_SMKA01000023.1"/>
</dbReference>
<organism evidence="2 3">
    <name type="scientific">Kribbella albertanoniae</name>
    <dbReference type="NCBI Taxonomy" id="1266829"/>
    <lineage>
        <taxon>Bacteria</taxon>
        <taxon>Bacillati</taxon>
        <taxon>Actinomycetota</taxon>
        <taxon>Actinomycetes</taxon>
        <taxon>Propionibacteriales</taxon>
        <taxon>Kribbellaceae</taxon>
        <taxon>Kribbella</taxon>
    </lineage>
</organism>
<evidence type="ECO:0000313" key="2">
    <source>
        <dbReference type="EMBL" id="TDC32386.1"/>
    </source>
</evidence>
<gene>
    <name evidence="2" type="ORF">E1261_08525</name>
</gene>
<name>A0A4R4QAH0_9ACTN</name>
<comment type="caution">
    <text evidence="2">The sequence shown here is derived from an EMBL/GenBank/DDBJ whole genome shotgun (WGS) entry which is preliminary data.</text>
</comment>
<accession>A0A4R4QAH0</accession>
<reference evidence="2 3" key="1">
    <citation type="submission" date="2019-03" db="EMBL/GenBank/DDBJ databases">
        <title>Draft genome sequences of novel Actinobacteria.</title>
        <authorList>
            <person name="Sahin N."/>
            <person name="Ay H."/>
            <person name="Saygin H."/>
        </authorList>
    </citation>
    <scope>NUCLEOTIDE SEQUENCE [LARGE SCALE GENOMIC DNA]</scope>
    <source>
        <strain evidence="2 3">JCM 30547</strain>
    </source>
</reference>
<feature type="region of interest" description="Disordered" evidence="1">
    <location>
        <begin position="1"/>
        <end position="20"/>
    </location>
</feature>